<keyword evidence="2" id="KW-0677">Repeat</keyword>
<dbReference type="Pfam" id="PF01734">
    <property type="entry name" value="Patatin"/>
    <property type="match status" value="1"/>
</dbReference>
<dbReference type="EC" id="3.1.1.4" evidence="1"/>
<dbReference type="PROSITE" id="PS51635">
    <property type="entry name" value="PNPLA"/>
    <property type="match status" value="1"/>
</dbReference>
<dbReference type="GO" id="GO:0052816">
    <property type="term" value="F:long-chain fatty acyl-CoA hydrolase activity"/>
    <property type="evidence" value="ECO:0007669"/>
    <property type="project" value="TreeGrafter"/>
</dbReference>
<keyword evidence="4 7" id="KW-0040">ANK repeat</keyword>
<dbReference type="SMART" id="SM00248">
    <property type="entry name" value="ANK"/>
    <property type="match status" value="6"/>
</dbReference>
<evidence type="ECO:0000313" key="11">
    <source>
        <dbReference type="Proteomes" id="UP000324091"/>
    </source>
</evidence>
<accession>A0A5C6MVB9</accession>
<dbReference type="Pfam" id="PF12796">
    <property type="entry name" value="Ank_2"/>
    <property type="match status" value="2"/>
</dbReference>
<dbReference type="InterPro" id="IPR002641">
    <property type="entry name" value="PNPLA_dom"/>
</dbReference>
<evidence type="ECO:0000256" key="8">
    <source>
        <dbReference type="PROSITE-ProRule" id="PRU01161"/>
    </source>
</evidence>
<dbReference type="GO" id="GO:0005739">
    <property type="term" value="C:mitochondrion"/>
    <property type="evidence" value="ECO:0007669"/>
    <property type="project" value="TreeGrafter"/>
</dbReference>
<keyword evidence="11" id="KW-1185">Reference proteome</keyword>
<organism evidence="10 11">
    <name type="scientific">Takifugu flavidus</name>
    <name type="common">sansaifugu</name>
    <dbReference type="NCBI Taxonomy" id="433684"/>
    <lineage>
        <taxon>Eukaryota</taxon>
        <taxon>Metazoa</taxon>
        <taxon>Chordata</taxon>
        <taxon>Craniata</taxon>
        <taxon>Vertebrata</taxon>
        <taxon>Euteleostomi</taxon>
        <taxon>Actinopterygii</taxon>
        <taxon>Neopterygii</taxon>
        <taxon>Teleostei</taxon>
        <taxon>Neoteleostei</taxon>
        <taxon>Acanthomorphata</taxon>
        <taxon>Eupercaria</taxon>
        <taxon>Tetraodontiformes</taxon>
        <taxon>Tetradontoidea</taxon>
        <taxon>Tetraodontidae</taxon>
        <taxon>Takifugu</taxon>
    </lineage>
</organism>
<name>A0A5C6MVB9_9TELE</name>
<feature type="repeat" description="ANK" evidence="7">
    <location>
        <begin position="223"/>
        <end position="255"/>
    </location>
</feature>
<dbReference type="AlphaFoldDB" id="A0A5C6MVB9"/>
<evidence type="ECO:0000256" key="7">
    <source>
        <dbReference type="PROSITE-ProRule" id="PRU00023"/>
    </source>
</evidence>
<dbReference type="SUPFAM" id="SSF52151">
    <property type="entry name" value="FabD/lysophospholipase-like"/>
    <property type="match status" value="1"/>
</dbReference>
<feature type="repeat" description="ANK" evidence="7">
    <location>
        <begin position="353"/>
        <end position="385"/>
    </location>
</feature>
<evidence type="ECO:0000256" key="6">
    <source>
        <dbReference type="ARBA" id="ARBA00023422"/>
    </source>
</evidence>
<evidence type="ECO:0000256" key="1">
    <source>
        <dbReference type="ARBA" id="ARBA00013278"/>
    </source>
</evidence>
<comment type="catalytic activity">
    <reaction evidence="6">
        <text>a 1,2-diacyl-sn-glycero-3-phosphocholine + H2O = a 1-acyl-sn-glycero-3-phosphocholine + a fatty acid + H(+)</text>
        <dbReference type="Rhea" id="RHEA:15801"/>
        <dbReference type="ChEBI" id="CHEBI:15377"/>
        <dbReference type="ChEBI" id="CHEBI:15378"/>
        <dbReference type="ChEBI" id="CHEBI:28868"/>
        <dbReference type="ChEBI" id="CHEBI:57643"/>
        <dbReference type="ChEBI" id="CHEBI:58168"/>
        <dbReference type="EC" id="3.1.1.4"/>
    </reaction>
    <physiologicalReaction direction="left-to-right" evidence="6">
        <dbReference type="Rhea" id="RHEA:15802"/>
    </physiologicalReaction>
</comment>
<dbReference type="InterPro" id="IPR036770">
    <property type="entry name" value="Ankyrin_rpt-contain_sf"/>
</dbReference>
<comment type="caution">
    <text evidence="8">Lacks conserved residue(s) required for the propagation of feature annotation.</text>
</comment>
<feature type="short sequence motif" description="GXSXG" evidence="8">
    <location>
        <begin position="507"/>
        <end position="511"/>
    </location>
</feature>
<dbReference type="GO" id="GO:0047499">
    <property type="term" value="F:calcium-independent phospholipase A2 activity"/>
    <property type="evidence" value="ECO:0007669"/>
    <property type="project" value="InterPro"/>
</dbReference>
<dbReference type="Gene3D" id="1.25.40.20">
    <property type="entry name" value="Ankyrin repeat-containing domain"/>
    <property type="match status" value="2"/>
</dbReference>
<feature type="short sequence motif" description="GXGXXG" evidence="8">
    <location>
        <begin position="475"/>
        <end position="480"/>
    </location>
</feature>
<evidence type="ECO:0000256" key="2">
    <source>
        <dbReference type="ARBA" id="ARBA00022737"/>
    </source>
</evidence>
<reference evidence="10 11" key="1">
    <citation type="submission" date="2019-04" db="EMBL/GenBank/DDBJ databases">
        <title>Chromosome genome assembly for Takifugu flavidus.</title>
        <authorList>
            <person name="Xiao S."/>
        </authorList>
    </citation>
    <scope>NUCLEOTIDE SEQUENCE [LARGE SCALE GENOMIC DNA]</scope>
    <source>
        <strain evidence="10">HTHZ2018</strain>
        <tissue evidence="10">Muscle</tissue>
    </source>
</reference>
<proteinExistence type="predicted"/>
<dbReference type="Proteomes" id="UP000324091">
    <property type="component" value="Chromosome 6"/>
</dbReference>
<comment type="caution">
    <text evidence="10">The sequence shown here is derived from an EMBL/GenBank/DDBJ whole genome shotgun (WGS) entry which is preliminary data.</text>
</comment>
<dbReference type="PROSITE" id="PS50088">
    <property type="entry name" value="ANK_REPEAT"/>
    <property type="match status" value="4"/>
</dbReference>
<evidence type="ECO:0000256" key="3">
    <source>
        <dbReference type="ARBA" id="ARBA00022801"/>
    </source>
</evidence>
<dbReference type="EMBL" id="RHFK02000019">
    <property type="protein sequence ID" value="TWW58986.1"/>
    <property type="molecule type" value="Genomic_DNA"/>
</dbReference>
<dbReference type="InterPro" id="IPR002110">
    <property type="entry name" value="Ankyrin_rpt"/>
</dbReference>
<dbReference type="Pfam" id="PF00023">
    <property type="entry name" value="Ank"/>
    <property type="match status" value="1"/>
</dbReference>
<keyword evidence="3" id="KW-0378">Hydrolase</keyword>
<dbReference type="SUPFAM" id="SSF48403">
    <property type="entry name" value="Ankyrin repeat"/>
    <property type="match status" value="1"/>
</dbReference>
<keyword evidence="5" id="KW-0443">Lipid metabolism</keyword>
<dbReference type="GO" id="GO:2000304">
    <property type="term" value="P:positive regulation of ceramide biosynthetic process"/>
    <property type="evidence" value="ECO:0007669"/>
    <property type="project" value="TreeGrafter"/>
</dbReference>
<feature type="repeat" description="ANK" evidence="7">
    <location>
        <begin position="155"/>
        <end position="188"/>
    </location>
</feature>
<evidence type="ECO:0000256" key="5">
    <source>
        <dbReference type="ARBA" id="ARBA00023098"/>
    </source>
</evidence>
<protein>
    <recommendedName>
        <fullName evidence="1">phospholipase A2</fullName>
        <ecNumber evidence="1">3.1.1.4</ecNumber>
    </recommendedName>
</protein>
<evidence type="ECO:0000256" key="4">
    <source>
        <dbReference type="ARBA" id="ARBA00023043"/>
    </source>
</evidence>
<dbReference type="GO" id="GO:0035965">
    <property type="term" value="P:cardiolipin acyl-chain remodeling"/>
    <property type="evidence" value="ECO:0007669"/>
    <property type="project" value="TreeGrafter"/>
</dbReference>
<dbReference type="PANTHER" id="PTHR24139">
    <property type="entry name" value="CALCIUM-INDEPENDENT PHOSPHOLIPASE A2"/>
    <property type="match status" value="1"/>
</dbReference>
<feature type="repeat" description="ANK" evidence="7">
    <location>
        <begin position="320"/>
        <end position="352"/>
    </location>
</feature>
<dbReference type="PROSITE" id="PS50297">
    <property type="entry name" value="ANK_REP_REGION"/>
    <property type="match status" value="4"/>
</dbReference>
<sequence length="1038" mass="115227">MWQATMQFFGKLLDTVSSVSNLFANPYRVRDVSMSDYAGGGKIKLREEGRMMLYKNTQCRSWDCLLMCPEMPTATLRLFQVASEEDAMNWFPHYALKLRPFYETLSLKAETTQAIVDCIRNHPDWSSAHIAVDTGLRECLKHNYIQSQINSRDASGQTPLHLACAHGDPVCVKELLEESQALTDIKNHNGETPMHFAAKHDSPAIIQVMCLRMCSGVNELNKDGETPLHVACRLGRIESVKALLGGGAKCDIIGGAGYPIHSAMKYSEKCCVEEVLKADPGQLHAEDCIYGGTPLHWAKTAEMCRLLLEHGCKVNYLSKTGESPLHIMTKKGRFEAAMVLLTHGVNANLKGQDGNTALHLAMKLDQIELIKALIVFGADVEIHNDFGETPGLIAARTSKGPNRKILLDMLCSVGVQRCRPPSLNSPPPNFKPAGIGFEDMVHMGAAIAAMSTGSYQVDGCKPETDRMDRLLCLDGGGIKGLVLIQMLIALEKEAGRPIRELFDWVAGTSTGGILALAIIHGKSMEYLRCLYFRMKEQVFKGSRPYESAPLEEFLKKEFGEDTKMADVQYPRLSITNTLFRHKGVHMCTWHQDALGRRSMIDFVVVSSDLRPHVLERGAELSTDHHLVVVGACRGGNAQTCWWTPAVRDAVRLKKESYRALLACGTPEAADRYRRAKRSAATAVAKAKTRAWEEFGEAMENDFRTASKRFWTTIRRLRKGKQCTVNTVYSGDGVLLTSTRDVVDRWKEYFEDLLNPTNAPSNEEAGPGDLGICSHISGAEALDVVGLSWLTRLCNIAWTSGAVPLDWQTGVVVPLFKKGDRRVCSNYRGITLLSLPGKVYSGVLERRVRRVVEPRIQEEQCGFRPGRGIVDQLYTHSRVFEGAWEFAQPVHMFCGIRPCPSGMSCGGSSESMRIGSLLFADDVVLLASSGRDLQRSLDRFATACEAAGMKISTSRSEAMVLTRKKVECLLRVKEEILPQVEEFKYLGVLFTSEGRMEQEIDRRITADAAPIRSGEERAEPKGEALNLPVDLRSYPHLWS</sequence>
<evidence type="ECO:0000259" key="9">
    <source>
        <dbReference type="PROSITE" id="PS51635"/>
    </source>
</evidence>
<dbReference type="Gene3D" id="3.40.1090.10">
    <property type="entry name" value="Cytosolic phospholipase A2 catalytic domain"/>
    <property type="match status" value="1"/>
</dbReference>
<feature type="domain" description="PNPLA" evidence="9">
    <location>
        <begin position="471"/>
        <end position="642"/>
    </location>
</feature>
<dbReference type="InterPro" id="IPR047148">
    <property type="entry name" value="PLPL9"/>
</dbReference>
<dbReference type="CDD" id="cd01650">
    <property type="entry name" value="RT_nLTR_like"/>
    <property type="match status" value="1"/>
</dbReference>
<dbReference type="PANTHER" id="PTHR24139:SF34">
    <property type="entry name" value="85_88 KDA CALCIUM-INDEPENDENT PHOSPHOLIPASE A2"/>
    <property type="match status" value="1"/>
</dbReference>
<evidence type="ECO:0000313" key="10">
    <source>
        <dbReference type="EMBL" id="TWW58986.1"/>
    </source>
</evidence>
<dbReference type="InterPro" id="IPR016035">
    <property type="entry name" value="Acyl_Trfase/lysoPLipase"/>
</dbReference>
<gene>
    <name evidence="10" type="ORF">D4764_06G0005160</name>
</gene>